<gene>
    <name evidence="3" type="ORF">ABR64_01925</name>
</gene>
<dbReference type="Gene3D" id="3.20.20.120">
    <property type="entry name" value="Enolase-like C-terminal domain"/>
    <property type="match status" value="1"/>
</dbReference>
<dbReference type="SUPFAM" id="SSF54826">
    <property type="entry name" value="Enolase N-terminal domain-like"/>
    <property type="match status" value="1"/>
</dbReference>
<dbReference type="InterPro" id="IPR036849">
    <property type="entry name" value="Enolase-like_C_sf"/>
</dbReference>
<organism evidence="3 4">
    <name type="scientific">Actinobacteria bacterium BACL2 MAG-121001-bin67</name>
    <dbReference type="NCBI Taxonomy" id="1655572"/>
    <lineage>
        <taxon>Bacteria</taxon>
        <taxon>Bacillati</taxon>
        <taxon>Actinomycetota</taxon>
        <taxon>Actinomycetes</taxon>
        <taxon>Actinomycetes incertae sedis</taxon>
        <taxon>ac1 cluster</taxon>
    </lineage>
</organism>
<evidence type="ECO:0000313" key="3">
    <source>
        <dbReference type="EMBL" id="KRO32924.1"/>
    </source>
</evidence>
<dbReference type="EMBL" id="LIAW01000035">
    <property type="protein sequence ID" value="KRO32924.1"/>
    <property type="molecule type" value="Genomic_DNA"/>
</dbReference>
<proteinExistence type="predicted"/>
<comment type="caution">
    <text evidence="3">The sequence shown here is derived from an EMBL/GenBank/DDBJ whole genome shotgun (WGS) entry which is preliminary data.</text>
</comment>
<dbReference type="PANTHER" id="PTHR48080">
    <property type="entry name" value="D-GALACTONATE DEHYDRATASE-RELATED"/>
    <property type="match status" value="1"/>
</dbReference>
<dbReference type="Gene3D" id="3.30.390.10">
    <property type="entry name" value="Enolase-like, N-terminal domain"/>
    <property type="match status" value="1"/>
</dbReference>
<dbReference type="PANTHER" id="PTHR48080:SF2">
    <property type="entry name" value="D-GALACTONATE DEHYDRATASE"/>
    <property type="match status" value="1"/>
</dbReference>
<dbReference type="SUPFAM" id="SSF51604">
    <property type="entry name" value="Enolase C-terminal domain-like"/>
    <property type="match status" value="1"/>
</dbReference>
<evidence type="ECO:0000259" key="2">
    <source>
        <dbReference type="SMART" id="SM00922"/>
    </source>
</evidence>
<dbReference type="CDD" id="cd03316">
    <property type="entry name" value="MR_like"/>
    <property type="match status" value="1"/>
</dbReference>
<dbReference type="InterPro" id="IPR013342">
    <property type="entry name" value="Mandelate_racemase_C"/>
</dbReference>
<dbReference type="Pfam" id="PF13378">
    <property type="entry name" value="MR_MLE_C"/>
    <property type="match status" value="1"/>
</dbReference>
<dbReference type="SFLD" id="SFLDG00179">
    <property type="entry name" value="mandelate_racemase"/>
    <property type="match status" value="1"/>
</dbReference>
<accession>A0A0R2P4P0</accession>
<reference evidence="3 4" key="1">
    <citation type="submission" date="2015-10" db="EMBL/GenBank/DDBJ databases">
        <title>Metagenome-Assembled Genomes uncover a global brackish microbiome.</title>
        <authorList>
            <person name="Hugerth L.W."/>
            <person name="Larsson J."/>
            <person name="Alneberg J."/>
            <person name="Lindh M.V."/>
            <person name="Legrand C."/>
            <person name="Pinhassi J."/>
            <person name="Andersson A.F."/>
        </authorList>
    </citation>
    <scope>NUCLEOTIDE SEQUENCE [LARGE SCALE GENOMIC DNA]</scope>
    <source>
        <strain evidence="3">BACL2 MAG-121001-bin67</strain>
    </source>
</reference>
<protein>
    <recommendedName>
        <fullName evidence="2">Mandelate racemase/muconate lactonizing enzyme C-terminal domain-containing protein</fullName>
    </recommendedName>
</protein>
<evidence type="ECO:0000256" key="1">
    <source>
        <dbReference type="ARBA" id="ARBA00023239"/>
    </source>
</evidence>
<dbReference type="InterPro" id="IPR029065">
    <property type="entry name" value="Enolase_C-like"/>
</dbReference>
<dbReference type="Pfam" id="PF02746">
    <property type="entry name" value="MR_MLE_N"/>
    <property type="match status" value="1"/>
</dbReference>
<dbReference type="InterPro" id="IPR034593">
    <property type="entry name" value="DgoD-like"/>
</dbReference>
<dbReference type="GO" id="GO:0016829">
    <property type="term" value="F:lyase activity"/>
    <property type="evidence" value="ECO:0007669"/>
    <property type="project" value="UniProtKB-KW"/>
</dbReference>
<dbReference type="SFLD" id="SFLDS00001">
    <property type="entry name" value="Enolase"/>
    <property type="match status" value="1"/>
</dbReference>
<sequence length="402" mass="44168">MKVVGIETIRLEEYPAILFLQIHTDEGIVGLGENCVGVEAVEAFIHESIAPRLIGKDPLAITAIHETLHQDFIGFAGSGVAVRGASSLDIALWDILGQATGQPIYQLMGGKVRHSIRAYNTCAGSAYAKGSSNIDRNRKAQIGIPTGNEFEDLIAFLNEPEALVASLKQMGMTAMKIWPFDEAAMRSGGQTIDKKDLAEGRRIIERARNAAGNDFDIMLEMHSLWSAPAASVIAKSVEEFDLFWIEDALRHESTEALIRFKQSTNIPVTVGETTGTRWDYLRLLSSRAVDHLMFDPGWAGGITEARHVLGLASTYGVPVAPHDCTGPVVLTVGTHLAVSYPGIELQEMVRAFYYGWYEEMLTDLPIYENGYLRPQDKPGLGTSLRPEIAKRKDAKIRWSKVG</sequence>
<feature type="domain" description="Mandelate racemase/muconate lactonizing enzyme C-terminal" evidence="2">
    <location>
        <begin position="160"/>
        <end position="267"/>
    </location>
</feature>
<dbReference type="InterPro" id="IPR013341">
    <property type="entry name" value="Mandelate_racemase_N_dom"/>
</dbReference>
<evidence type="ECO:0000313" key="4">
    <source>
        <dbReference type="Proteomes" id="UP000053349"/>
    </source>
</evidence>
<name>A0A0R2P4P0_9ACTN</name>
<dbReference type="AlphaFoldDB" id="A0A0R2P4P0"/>
<dbReference type="Proteomes" id="UP000053349">
    <property type="component" value="Unassembled WGS sequence"/>
</dbReference>
<dbReference type="InterPro" id="IPR029017">
    <property type="entry name" value="Enolase-like_N"/>
</dbReference>
<dbReference type="SMART" id="SM00922">
    <property type="entry name" value="MR_MLE"/>
    <property type="match status" value="1"/>
</dbReference>
<keyword evidence="1" id="KW-0456">Lyase</keyword>